<dbReference type="AlphaFoldDB" id="A0A7S2ZFK8"/>
<reference evidence="2" key="1">
    <citation type="submission" date="2021-01" db="EMBL/GenBank/DDBJ databases">
        <authorList>
            <person name="Corre E."/>
            <person name="Pelletier E."/>
            <person name="Niang G."/>
            <person name="Scheremetjew M."/>
            <person name="Finn R."/>
            <person name="Kale V."/>
            <person name="Holt S."/>
            <person name="Cochrane G."/>
            <person name="Meng A."/>
            <person name="Brown T."/>
            <person name="Cohen L."/>
        </authorList>
    </citation>
    <scope>NUCLEOTIDE SEQUENCE</scope>
    <source>
        <strain evidence="2">CCMP 769</strain>
    </source>
</reference>
<sequence length="134" mass="14876">MDRLFETETSSNIRLRGRPKLLNGTVSTVRCFGVSSPRRNLKTLPQPRRPLYLIDSMPKRTSSSSPSPPAEGCSSSCNAFCTTRIRSLAYFEFLGSFNRRSLSRRNLSLSSAFLLSSILVFASCPHSQVIAQKA</sequence>
<feature type="compositionally biased region" description="Low complexity" evidence="1">
    <location>
        <begin position="59"/>
        <end position="74"/>
    </location>
</feature>
<name>A0A7S2ZFK8_9RHOD</name>
<proteinExistence type="predicted"/>
<evidence type="ECO:0000313" key="2">
    <source>
        <dbReference type="EMBL" id="CAE0038627.1"/>
    </source>
</evidence>
<evidence type="ECO:0000256" key="1">
    <source>
        <dbReference type="SAM" id="MobiDB-lite"/>
    </source>
</evidence>
<gene>
    <name evidence="2" type="ORF">RMAR00112_LOCUS6586</name>
</gene>
<accession>A0A7S2ZFK8</accession>
<feature type="region of interest" description="Disordered" evidence="1">
    <location>
        <begin position="55"/>
        <end position="74"/>
    </location>
</feature>
<protein>
    <submittedName>
        <fullName evidence="2">Uncharacterized protein</fullName>
    </submittedName>
</protein>
<organism evidence="2">
    <name type="scientific">Rhodosorus marinus</name>
    <dbReference type="NCBI Taxonomy" id="101924"/>
    <lineage>
        <taxon>Eukaryota</taxon>
        <taxon>Rhodophyta</taxon>
        <taxon>Stylonematophyceae</taxon>
        <taxon>Stylonematales</taxon>
        <taxon>Stylonemataceae</taxon>
        <taxon>Rhodosorus</taxon>
    </lineage>
</organism>
<dbReference type="EMBL" id="HBHW01008829">
    <property type="protein sequence ID" value="CAE0038627.1"/>
    <property type="molecule type" value="Transcribed_RNA"/>
</dbReference>